<dbReference type="AlphaFoldDB" id="A0AAD0JV86"/>
<gene>
    <name evidence="2" type="ORF">A6048_12045</name>
</gene>
<dbReference type="Pfam" id="PF13302">
    <property type="entry name" value="Acetyltransf_3"/>
    <property type="match status" value="1"/>
</dbReference>
<feature type="domain" description="N-acetyltransferase" evidence="1">
    <location>
        <begin position="17"/>
        <end position="159"/>
    </location>
</feature>
<proteinExistence type="predicted"/>
<dbReference type="InterPro" id="IPR000182">
    <property type="entry name" value="GNAT_dom"/>
</dbReference>
<dbReference type="SUPFAM" id="SSF55729">
    <property type="entry name" value="Acyl-CoA N-acyltransferases (Nat)"/>
    <property type="match status" value="1"/>
</dbReference>
<name>A0AAD0JV86_9ACTN</name>
<dbReference type="InterPro" id="IPR016181">
    <property type="entry name" value="Acyl_CoA_acyltransferase"/>
</dbReference>
<evidence type="ECO:0000313" key="2">
    <source>
        <dbReference type="EMBL" id="AWH96106.1"/>
    </source>
</evidence>
<dbReference type="RefSeq" id="WP_107746404.1">
    <property type="nucleotide sequence ID" value="NZ_CP015453.1"/>
</dbReference>
<dbReference type="Gene3D" id="3.40.630.30">
    <property type="match status" value="1"/>
</dbReference>
<sequence length="204" mass="22817">MPARVPVGTPLVGRLVRLDPMVPGDAEGLFPIMSDPAAFGSGYPFETAHADLARTREFVGDRMAPGAWPYTVRVDSPGRDEVATVAGTSSFTEIDTRNEKLQLGWTFYGRRYWASGVNVETKLLLLSHAFEDLGFGRVKLQADVRNERSRAAITRLGARFEGVTRRDVLREDGTWRDTAVYSITVDEWQTCRVALEERLRAVLR</sequence>
<dbReference type="PANTHER" id="PTHR43610:SF1">
    <property type="entry name" value="N-ACETYLTRANSFERASE DOMAIN-CONTAINING PROTEIN"/>
    <property type="match status" value="1"/>
</dbReference>
<dbReference type="KEGG" id="dpc:A6048_12045"/>
<evidence type="ECO:0000259" key="1">
    <source>
        <dbReference type="Pfam" id="PF13302"/>
    </source>
</evidence>
<dbReference type="PANTHER" id="PTHR43610">
    <property type="entry name" value="BLL6696 PROTEIN"/>
    <property type="match status" value="1"/>
</dbReference>
<protein>
    <recommendedName>
        <fullName evidence="1">N-acetyltransferase domain-containing protein</fullName>
    </recommendedName>
</protein>
<dbReference type="Proteomes" id="UP000244903">
    <property type="component" value="Chromosome"/>
</dbReference>
<organism evidence="2 3">
    <name type="scientific">Dietzia psychralcaliphila</name>
    <dbReference type="NCBI Taxonomy" id="139021"/>
    <lineage>
        <taxon>Bacteria</taxon>
        <taxon>Bacillati</taxon>
        <taxon>Actinomycetota</taxon>
        <taxon>Actinomycetes</taxon>
        <taxon>Mycobacteriales</taxon>
        <taxon>Dietziaceae</taxon>
        <taxon>Dietzia</taxon>
    </lineage>
</organism>
<reference evidence="2 3" key="1">
    <citation type="submission" date="2016-04" db="EMBL/GenBank/DDBJ databases">
        <title>Complete genome sequence of the haloalkaliphilic hydrocarbon-degrading bacterium Dietzia psychralcaliphila ILA-1T, isolated from a drain of a fish product-processing plant.</title>
        <authorList>
            <person name="Zhao J."/>
            <person name="Hu B."/>
            <person name="Geng S."/>
            <person name="Nie Y."/>
            <person name="Tang Y."/>
        </authorList>
    </citation>
    <scope>NUCLEOTIDE SEQUENCE [LARGE SCALE GENOMIC DNA]</scope>
    <source>
        <strain evidence="2 3">ILA-1</strain>
    </source>
</reference>
<keyword evidence="3" id="KW-1185">Reference proteome</keyword>
<dbReference type="EMBL" id="CP015453">
    <property type="protein sequence ID" value="AWH96106.1"/>
    <property type="molecule type" value="Genomic_DNA"/>
</dbReference>
<accession>A0AAD0JV86</accession>
<dbReference type="GO" id="GO:0016747">
    <property type="term" value="F:acyltransferase activity, transferring groups other than amino-acyl groups"/>
    <property type="evidence" value="ECO:0007669"/>
    <property type="project" value="InterPro"/>
</dbReference>
<evidence type="ECO:0000313" key="3">
    <source>
        <dbReference type="Proteomes" id="UP000244903"/>
    </source>
</evidence>